<evidence type="ECO:0000313" key="2">
    <source>
        <dbReference type="EMBL" id="MED6173987.1"/>
    </source>
</evidence>
<sequence length="245" mass="27295">MPGKLRSRWEGPYKVKTMFPFGMIELEKETNGATFRVNGNRKEIKKQRNHVATRTTHCCHRSSPSPPLITFALPSPPLITFALPSSFSFPHCTTHLCSPSLTANLTLSHTNTHHNSPSPAVTNADRHHKLRHQLTLGLSLTTIDYLATNPSLHRYNLGFTPSRRLCVPHPPSQLVVGICAPSPSSVFESLIRGRPAVRRCSSSRPCSLSLEFQRLKAGESLEEAVRRETWEETGIEVGEVVYHSS</sequence>
<dbReference type="Pfam" id="PF00293">
    <property type="entry name" value="NUDIX"/>
    <property type="match status" value="1"/>
</dbReference>
<dbReference type="InterPro" id="IPR000086">
    <property type="entry name" value="NUDIX_hydrolase_dom"/>
</dbReference>
<evidence type="ECO:0000259" key="1">
    <source>
        <dbReference type="PROSITE" id="PS51462"/>
    </source>
</evidence>
<name>A0ABU6VKT6_9FABA</name>
<dbReference type="Proteomes" id="UP001341840">
    <property type="component" value="Unassembled WGS sequence"/>
</dbReference>
<gene>
    <name evidence="2" type="ORF">PIB30_064758</name>
</gene>
<keyword evidence="3" id="KW-1185">Reference proteome</keyword>
<feature type="domain" description="Nudix hydrolase" evidence="1">
    <location>
        <begin position="171"/>
        <end position="245"/>
    </location>
</feature>
<accession>A0ABU6VKT6</accession>
<proteinExistence type="predicted"/>
<evidence type="ECO:0000313" key="3">
    <source>
        <dbReference type="Proteomes" id="UP001341840"/>
    </source>
</evidence>
<protein>
    <recommendedName>
        <fullName evidence="1">Nudix hydrolase domain-containing protein</fullName>
    </recommendedName>
</protein>
<dbReference type="InterPro" id="IPR015797">
    <property type="entry name" value="NUDIX_hydrolase-like_dom_sf"/>
</dbReference>
<comment type="caution">
    <text evidence="2">The sequence shown here is derived from an EMBL/GenBank/DDBJ whole genome shotgun (WGS) entry which is preliminary data.</text>
</comment>
<organism evidence="2 3">
    <name type="scientific">Stylosanthes scabra</name>
    <dbReference type="NCBI Taxonomy" id="79078"/>
    <lineage>
        <taxon>Eukaryota</taxon>
        <taxon>Viridiplantae</taxon>
        <taxon>Streptophyta</taxon>
        <taxon>Embryophyta</taxon>
        <taxon>Tracheophyta</taxon>
        <taxon>Spermatophyta</taxon>
        <taxon>Magnoliopsida</taxon>
        <taxon>eudicotyledons</taxon>
        <taxon>Gunneridae</taxon>
        <taxon>Pentapetalae</taxon>
        <taxon>rosids</taxon>
        <taxon>fabids</taxon>
        <taxon>Fabales</taxon>
        <taxon>Fabaceae</taxon>
        <taxon>Papilionoideae</taxon>
        <taxon>50 kb inversion clade</taxon>
        <taxon>dalbergioids sensu lato</taxon>
        <taxon>Dalbergieae</taxon>
        <taxon>Pterocarpus clade</taxon>
        <taxon>Stylosanthes</taxon>
    </lineage>
</organism>
<dbReference type="SUPFAM" id="SSF55811">
    <property type="entry name" value="Nudix"/>
    <property type="match status" value="1"/>
</dbReference>
<dbReference type="Gene3D" id="3.90.79.10">
    <property type="entry name" value="Nucleoside Triphosphate Pyrophosphohydrolase"/>
    <property type="match status" value="1"/>
</dbReference>
<dbReference type="PROSITE" id="PS51462">
    <property type="entry name" value="NUDIX"/>
    <property type="match status" value="1"/>
</dbReference>
<dbReference type="EMBL" id="JASCZI010151670">
    <property type="protein sequence ID" value="MED6173987.1"/>
    <property type="molecule type" value="Genomic_DNA"/>
</dbReference>
<reference evidence="2 3" key="1">
    <citation type="journal article" date="2023" name="Plants (Basel)">
        <title>Bridging the Gap: Combining Genomics and Transcriptomics Approaches to Understand Stylosanthes scabra, an Orphan Legume from the Brazilian Caatinga.</title>
        <authorList>
            <person name="Ferreira-Neto J.R.C."/>
            <person name="da Silva M.D."/>
            <person name="Binneck E."/>
            <person name="de Melo N.F."/>
            <person name="da Silva R.H."/>
            <person name="de Melo A.L.T.M."/>
            <person name="Pandolfi V."/>
            <person name="Bustamante F.O."/>
            <person name="Brasileiro-Vidal A.C."/>
            <person name="Benko-Iseppon A.M."/>
        </authorList>
    </citation>
    <scope>NUCLEOTIDE SEQUENCE [LARGE SCALE GENOMIC DNA]</scope>
    <source>
        <tissue evidence="2">Leaves</tissue>
    </source>
</reference>